<dbReference type="InterPro" id="IPR018958">
    <property type="entry name" value="Knr4/Smi1-like_dom"/>
</dbReference>
<reference evidence="2 3" key="1">
    <citation type="submission" date="2015-12" db="EMBL/GenBank/DDBJ databases">
        <title>Diversity of Burkholderia near neighbor genomes.</title>
        <authorList>
            <person name="Sahl J."/>
            <person name="Wagner D."/>
            <person name="Keim P."/>
        </authorList>
    </citation>
    <scope>NUCLEOTIDE SEQUENCE [LARGE SCALE GENOMIC DNA]</scope>
    <source>
        <strain evidence="2 3">MSMB1184WGS</strain>
    </source>
</reference>
<dbReference type="SUPFAM" id="SSF160631">
    <property type="entry name" value="SMI1/KNR4-like"/>
    <property type="match status" value="1"/>
</dbReference>
<protein>
    <recommendedName>
        <fullName evidence="1">Knr4/Smi1-like domain-containing protein</fullName>
    </recommendedName>
</protein>
<name>A0A1B4Q1C4_BURCE</name>
<dbReference type="InterPro" id="IPR037883">
    <property type="entry name" value="Knr4/Smi1-like_sf"/>
</dbReference>
<evidence type="ECO:0000313" key="2">
    <source>
        <dbReference type="EMBL" id="AOK19980.1"/>
    </source>
</evidence>
<evidence type="ECO:0000259" key="1">
    <source>
        <dbReference type="Pfam" id="PF09346"/>
    </source>
</evidence>
<dbReference type="EMBL" id="CP013444">
    <property type="protein sequence ID" value="AOK19980.1"/>
    <property type="molecule type" value="Genomic_DNA"/>
</dbReference>
<proteinExistence type="predicted"/>
<organism evidence="2 3">
    <name type="scientific">Burkholderia cepacia</name>
    <name type="common">Pseudomonas cepacia</name>
    <dbReference type="NCBI Taxonomy" id="292"/>
    <lineage>
        <taxon>Bacteria</taxon>
        <taxon>Pseudomonadati</taxon>
        <taxon>Pseudomonadota</taxon>
        <taxon>Betaproteobacteria</taxon>
        <taxon>Burkholderiales</taxon>
        <taxon>Burkholderiaceae</taxon>
        <taxon>Burkholderia</taxon>
        <taxon>Burkholderia cepacia complex</taxon>
    </lineage>
</organism>
<dbReference type="Proteomes" id="UP000094776">
    <property type="component" value="Chromosome 2"/>
</dbReference>
<feature type="domain" description="Knr4/Smi1-like" evidence="1">
    <location>
        <begin position="15"/>
        <end position="129"/>
    </location>
</feature>
<dbReference type="AlphaFoldDB" id="A0A1B4Q1C4"/>
<sequence length="157" mass="17629">MFNRIIVRKAASACPTAADVSAAEEKLRTRFPKGYAEYITRFGEGVLGGDFVRIYPPRRILAELEDWRARIDQYWFWDEGRSVLTKDAASRAIVIGDTTVGDELIFHPGSPDRILVLPRESESIFVAGDGLEQAIEWLCTSGELSEPFDERDFEGVA</sequence>
<accession>A0A1B4Q1C4</accession>
<dbReference type="Pfam" id="PF09346">
    <property type="entry name" value="SMI1_KNR4"/>
    <property type="match status" value="1"/>
</dbReference>
<dbReference type="RefSeq" id="WP_069271408.1">
    <property type="nucleotide sequence ID" value="NZ_CP013444.1"/>
</dbReference>
<gene>
    <name evidence="2" type="ORF">WT26_29625</name>
</gene>
<evidence type="ECO:0000313" key="3">
    <source>
        <dbReference type="Proteomes" id="UP000094776"/>
    </source>
</evidence>